<dbReference type="OrthoDB" id="5989726at2759"/>
<dbReference type="AlphaFoldDB" id="A0A7M6DRE0"/>
<proteinExistence type="predicted"/>
<dbReference type="PANTHER" id="PTHR34239:SF2">
    <property type="entry name" value="TRANSPOSABLE ELEMENT P TRANSPOSASE_THAP9 CONSERVED DOMAIN-CONTAINING PROTEIN"/>
    <property type="match status" value="1"/>
</dbReference>
<dbReference type="EnsemblMetazoa" id="CLYHEMT024759.1">
    <property type="protein sequence ID" value="CLYHEMP024759.1"/>
    <property type="gene ID" value="CLYHEMG024759"/>
</dbReference>
<feature type="region of interest" description="Disordered" evidence="1">
    <location>
        <begin position="1"/>
        <end position="120"/>
    </location>
</feature>
<dbReference type="PANTHER" id="PTHR34239">
    <property type="entry name" value="APPLE DOMAIN-CONTAINING PROTEIN"/>
    <property type="match status" value="1"/>
</dbReference>
<organism evidence="2 3">
    <name type="scientific">Clytia hemisphaerica</name>
    <dbReference type="NCBI Taxonomy" id="252671"/>
    <lineage>
        <taxon>Eukaryota</taxon>
        <taxon>Metazoa</taxon>
        <taxon>Cnidaria</taxon>
        <taxon>Hydrozoa</taxon>
        <taxon>Hydroidolina</taxon>
        <taxon>Leptothecata</taxon>
        <taxon>Obeliida</taxon>
        <taxon>Clytiidae</taxon>
        <taxon>Clytia</taxon>
    </lineage>
</organism>
<evidence type="ECO:0000313" key="3">
    <source>
        <dbReference type="Proteomes" id="UP000594262"/>
    </source>
</evidence>
<keyword evidence="3" id="KW-1185">Reference proteome</keyword>
<sequence>MSDSSPDHNSNTNEQLRNIVNNMQKQIDALTSSQTSSKRPTPQQGIDTSPQRDYYEEEDEDMEFNELDFDEELELYASQNEDFENEIEENTSSKTKDDTPSAVPTSIQVQNEPSTSTQDDDIFSDIRIVSTEEDKGEKIKDDFARIILDSYNSKKDKENIKKLRQSYPLPENCNIPVPKLNVELWQLLNSFQRKSDVSMAMIQRNLISALSGVIKIIKNVLNEDANKKELVQISSDIAGLIGQASKDIAFKRKLFIKSALKDEFRLGIHRRQQQTN</sequence>
<protein>
    <submittedName>
        <fullName evidence="2">Uncharacterized protein</fullName>
    </submittedName>
</protein>
<feature type="compositionally biased region" description="Polar residues" evidence="1">
    <location>
        <begin position="102"/>
        <end position="117"/>
    </location>
</feature>
<dbReference type="Proteomes" id="UP000594262">
    <property type="component" value="Unplaced"/>
</dbReference>
<feature type="compositionally biased region" description="Acidic residues" evidence="1">
    <location>
        <begin position="55"/>
        <end position="74"/>
    </location>
</feature>
<evidence type="ECO:0000256" key="1">
    <source>
        <dbReference type="SAM" id="MobiDB-lite"/>
    </source>
</evidence>
<accession>A0A7M6DRE0</accession>
<evidence type="ECO:0000313" key="2">
    <source>
        <dbReference type="EnsemblMetazoa" id="CLYHEMP024759.1"/>
    </source>
</evidence>
<reference evidence="2" key="1">
    <citation type="submission" date="2021-01" db="UniProtKB">
        <authorList>
            <consortium name="EnsemblMetazoa"/>
        </authorList>
    </citation>
    <scope>IDENTIFICATION</scope>
</reference>
<name>A0A7M6DRE0_9CNID</name>
<feature type="compositionally biased region" description="Polar residues" evidence="1">
    <location>
        <begin position="1"/>
        <end position="51"/>
    </location>
</feature>